<feature type="transmembrane region" description="Helical" evidence="1">
    <location>
        <begin position="20"/>
        <end position="40"/>
    </location>
</feature>
<keyword evidence="1" id="KW-1133">Transmembrane helix</keyword>
<dbReference type="EMBL" id="VXIS01000094">
    <property type="protein sequence ID" value="KAA8905888.1"/>
    <property type="molecule type" value="Genomic_DNA"/>
</dbReference>
<evidence type="ECO:0000313" key="3">
    <source>
        <dbReference type="Proteomes" id="UP000326924"/>
    </source>
</evidence>
<accession>A0A5J5EWW8</accession>
<keyword evidence="1" id="KW-0472">Membrane</keyword>
<organism evidence="2 3">
    <name type="scientific">Sphaerosporella brunnea</name>
    <dbReference type="NCBI Taxonomy" id="1250544"/>
    <lineage>
        <taxon>Eukaryota</taxon>
        <taxon>Fungi</taxon>
        <taxon>Dikarya</taxon>
        <taxon>Ascomycota</taxon>
        <taxon>Pezizomycotina</taxon>
        <taxon>Pezizomycetes</taxon>
        <taxon>Pezizales</taxon>
        <taxon>Pyronemataceae</taxon>
        <taxon>Sphaerosporella</taxon>
    </lineage>
</organism>
<comment type="caution">
    <text evidence="2">The sequence shown here is derived from an EMBL/GenBank/DDBJ whole genome shotgun (WGS) entry which is preliminary data.</text>
</comment>
<proteinExistence type="predicted"/>
<keyword evidence="1" id="KW-0812">Transmembrane</keyword>
<keyword evidence="3" id="KW-1185">Reference proteome</keyword>
<dbReference type="Proteomes" id="UP000326924">
    <property type="component" value="Unassembled WGS sequence"/>
</dbReference>
<evidence type="ECO:0000313" key="2">
    <source>
        <dbReference type="EMBL" id="KAA8905888.1"/>
    </source>
</evidence>
<sequence length="121" mass="12759">MNWFSDSTPPAPRWTTEETTSCALMILTGCVVALTVTYIVDVSLRHKQAAAAGRMVLGAQPAEYSDADADEILGNGSVQVVAGAANGLLRRSQQRGTTFHRRTYGNLAAGSLLGVIGKLPP</sequence>
<protein>
    <submittedName>
        <fullName evidence="2">Uncharacterized protein</fullName>
    </submittedName>
</protein>
<name>A0A5J5EWW8_9PEZI</name>
<dbReference type="InParanoid" id="A0A5J5EWW8"/>
<reference evidence="2 3" key="1">
    <citation type="submission" date="2019-09" db="EMBL/GenBank/DDBJ databases">
        <title>Draft genome of the ectomycorrhizal ascomycete Sphaerosporella brunnea.</title>
        <authorList>
            <consortium name="DOE Joint Genome Institute"/>
            <person name="Benucci G.M."/>
            <person name="Marozzi G."/>
            <person name="Antonielli L."/>
            <person name="Sanchez S."/>
            <person name="Marco P."/>
            <person name="Wang X."/>
            <person name="Falini L.B."/>
            <person name="Barry K."/>
            <person name="Haridas S."/>
            <person name="Lipzen A."/>
            <person name="Labutti K."/>
            <person name="Grigoriev I.V."/>
            <person name="Murat C."/>
            <person name="Martin F."/>
            <person name="Albertini E."/>
            <person name="Donnini D."/>
            <person name="Bonito G."/>
        </authorList>
    </citation>
    <scope>NUCLEOTIDE SEQUENCE [LARGE SCALE GENOMIC DNA]</scope>
    <source>
        <strain evidence="2 3">Sb_GMNB300</strain>
    </source>
</reference>
<dbReference type="AlphaFoldDB" id="A0A5J5EWW8"/>
<gene>
    <name evidence="2" type="ORF">FN846DRAFT_919280</name>
</gene>
<evidence type="ECO:0000256" key="1">
    <source>
        <dbReference type="SAM" id="Phobius"/>
    </source>
</evidence>